<keyword evidence="4" id="KW-1185">Reference proteome</keyword>
<protein>
    <submittedName>
        <fullName evidence="3">Uncharacterized protein</fullName>
    </submittedName>
</protein>
<reference evidence="4" key="1">
    <citation type="journal article" date="2019" name="Int. J. Syst. Evol. Microbiol.">
        <title>The Global Catalogue of Microorganisms (GCM) 10K type strain sequencing project: providing services to taxonomists for standard genome sequencing and annotation.</title>
        <authorList>
            <consortium name="The Broad Institute Genomics Platform"/>
            <consortium name="The Broad Institute Genome Sequencing Center for Infectious Disease"/>
            <person name="Wu L."/>
            <person name="Ma J."/>
        </authorList>
    </citation>
    <scope>NUCLEOTIDE SEQUENCE [LARGE SCALE GENOMIC DNA]</scope>
    <source>
        <strain evidence="4">CGMCC 4.7178</strain>
    </source>
</reference>
<feature type="compositionally biased region" description="Polar residues" evidence="1">
    <location>
        <begin position="48"/>
        <end position="58"/>
    </location>
</feature>
<comment type="caution">
    <text evidence="3">The sequence shown here is derived from an EMBL/GenBank/DDBJ whole genome shotgun (WGS) entry which is preliminary data.</text>
</comment>
<evidence type="ECO:0000256" key="2">
    <source>
        <dbReference type="SAM" id="SignalP"/>
    </source>
</evidence>
<feature type="signal peptide" evidence="2">
    <location>
        <begin position="1"/>
        <end position="40"/>
    </location>
</feature>
<feature type="region of interest" description="Disordered" evidence="1">
    <location>
        <begin position="42"/>
        <end position="67"/>
    </location>
</feature>
<organism evidence="3 4">
    <name type="scientific">Streptomyces daqingensis</name>
    <dbReference type="NCBI Taxonomy" id="1472640"/>
    <lineage>
        <taxon>Bacteria</taxon>
        <taxon>Bacillati</taxon>
        <taxon>Actinomycetota</taxon>
        <taxon>Actinomycetes</taxon>
        <taxon>Kitasatosporales</taxon>
        <taxon>Streptomycetaceae</taxon>
        <taxon>Streptomyces</taxon>
    </lineage>
</organism>
<sequence length="191" mass="19841">MITEFYRGNHMSKSVTRRAVTAVAAASAVLLLGGTNIASAQSAAQAPGSESGTVTSSVRAGGADGDVSTKRTRWAKCTGTVNNPHWSKGGKSVIFKTRLSCKGNIPRVHVRVRGQLLKCPGLCPPSTVATSNETKSVAVNGGSVTYYTPKPKGKKIRGDGSYQGKVTMQITSPFPGTKGSASSKMVKVNTP</sequence>
<accession>A0ABQ2LW53</accession>
<evidence type="ECO:0000313" key="4">
    <source>
        <dbReference type="Proteomes" id="UP000631535"/>
    </source>
</evidence>
<evidence type="ECO:0000313" key="3">
    <source>
        <dbReference type="EMBL" id="GGO44090.1"/>
    </source>
</evidence>
<evidence type="ECO:0000256" key="1">
    <source>
        <dbReference type="SAM" id="MobiDB-lite"/>
    </source>
</evidence>
<keyword evidence="2" id="KW-0732">Signal</keyword>
<gene>
    <name evidence="3" type="ORF">GCM10012287_08860</name>
</gene>
<proteinExistence type="predicted"/>
<feature type="region of interest" description="Disordered" evidence="1">
    <location>
        <begin position="170"/>
        <end position="191"/>
    </location>
</feature>
<dbReference type="EMBL" id="BMMP01000002">
    <property type="protein sequence ID" value="GGO44090.1"/>
    <property type="molecule type" value="Genomic_DNA"/>
</dbReference>
<feature type="chain" id="PRO_5045126555" evidence="2">
    <location>
        <begin position="41"/>
        <end position="191"/>
    </location>
</feature>
<dbReference type="Proteomes" id="UP000631535">
    <property type="component" value="Unassembled WGS sequence"/>
</dbReference>
<name>A0ABQ2LW53_9ACTN</name>